<sequence length="398" mass="42057">MQHRLSKSLVALSVATGLALTACGSDAKTVTEPTTGGTTAATTGGTTAMADVSLKGLCPDEVKVQTDWLPEAEHGFLYNMIGAGYTVSKDNATVTGPLMAGTVDTGVKLTVISGGGASGFSTDTALMYKDKSILLGFVYTDEAIQNSEKFPTVAIESGYEKNPQMIMWDPATYPDVKGIADLGTKKVNIRYFGGAAYMDFLTSTGILSKEQVDGSYQGDPSLFVADEGKAAQQGFGSAEPYAYEKEIAGWMKPVAYQYINDVGWKNYAESIATLPENITKYSDCFKKLVPIIQQSAVDYITTPDNGNKVILDAVAGFGSNFGWTYSAGTAAYAVATIKKDGLVANGADGVMGSFDEARVTDLIAKAIPVYTAQDSPPKAGLKASDIVTNQFIDPNIHL</sequence>
<accession>A0A6J7F1I0</accession>
<organism evidence="1">
    <name type="scientific">freshwater metagenome</name>
    <dbReference type="NCBI Taxonomy" id="449393"/>
    <lineage>
        <taxon>unclassified sequences</taxon>
        <taxon>metagenomes</taxon>
        <taxon>ecological metagenomes</taxon>
    </lineage>
</organism>
<evidence type="ECO:0000313" key="1">
    <source>
        <dbReference type="EMBL" id="CAB4889467.1"/>
    </source>
</evidence>
<dbReference type="Gene3D" id="3.40.190.10">
    <property type="entry name" value="Periplasmic binding protein-like II"/>
    <property type="match status" value="2"/>
</dbReference>
<dbReference type="EMBL" id="CAFBLP010000097">
    <property type="protein sequence ID" value="CAB4889467.1"/>
    <property type="molecule type" value="Genomic_DNA"/>
</dbReference>
<dbReference type="AlphaFoldDB" id="A0A6J7F1I0"/>
<reference evidence="1" key="1">
    <citation type="submission" date="2020-05" db="EMBL/GenBank/DDBJ databases">
        <authorList>
            <person name="Chiriac C."/>
            <person name="Salcher M."/>
            <person name="Ghai R."/>
            <person name="Kavagutti S V."/>
        </authorList>
    </citation>
    <scope>NUCLEOTIDE SEQUENCE</scope>
</reference>
<protein>
    <submittedName>
        <fullName evidence="1">Unannotated protein</fullName>
    </submittedName>
</protein>
<name>A0A6J7F1I0_9ZZZZ</name>
<proteinExistence type="predicted"/>
<dbReference type="PROSITE" id="PS51257">
    <property type="entry name" value="PROKAR_LIPOPROTEIN"/>
    <property type="match status" value="1"/>
</dbReference>
<gene>
    <name evidence="1" type="ORF">UFOPK3376_02695</name>
</gene>